<evidence type="ECO:0000256" key="9">
    <source>
        <dbReference type="ARBA" id="ARBA00022833"/>
    </source>
</evidence>
<dbReference type="GO" id="GO:0004035">
    <property type="term" value="F:alkaline phosphatase activity"/>
    <property type="evidence" value="ECO:0007669"/>
    <property type="project" value="UniProtKB-EC"/>
</dbReference>
<evidence type="ECO:0000256" key="13">
    <source>
        <dbReference type="ARBA" id="ARBA00023288"/>
    </source>
</evidence>
<comment type="cofactor">
    <cofactor evidence="15">
        <name>Mg(2+)</name>
        <dbReference type="ChEBI" id="CHEBI:18420"/>
    </cofactor>
    <text evidence="15">Binds 1 Mg(2+) ion.</text>
</comment>
<name>A0A9P0HPI8_NEZVI</name>
<keyword evidence="9 15" id="KW-0862">Zinc</keyword>
<keyword evidence="4" id="KW-1003">Cell membrane</keyword>
<feature type="chain" id="PRO_5040489511" description="alkaline phosphatase" evidence="17">
    <location>
        <begin position="22"/>
        <end position="528"/>
    </location>
</feature>
<protein>
    <recommendedName>
        <fullName evidence="3">alkaline phosphatase</fullName>
        <ecNumber evidence="3">3.1.3.1</ecNumber>
    </recommendedName>
</protein>
<feature type="active site" description="Phosphoserine intermediate" evidence="14">
    <location>
        <position position="104"/>
    </location>
</feature>
<feature type="binding site" evidence="15">
    <location>
        <position position="329"/>
    </location>
    <ligand>
        <name>Mg(2+)</name>
        <dbReference type="ChEBI" id="CHEBI:18420"/>
    </ligand>
</feature>
<evidence type="ECO:0000256" key="6">
    <source>
        <dbReference type="ARBA" id="ARBA00022622"/>
    </source>
</evidence>
<keyword evidence="12" id="KW-0325">Glycoprotein</keyword>
<dbReference type="GO" id="GO:0098552">
    <property type="term" value="C:side of membrane"/>
    <property type="evidence" value="ECO:0007669"/>
    <property type="project" value="UniProtKB-KW"/>
</dbReference>
<proteinExistence type="inferred from homology"/>
<keyword evidence="8" id="KW-0378">Hydrolase</keyword>
<evidence type="ECO:0000256" key="4">
    <source>
        <dbReference type="ARBA" id="ARBA00022475"/>
    </source>
</evidence>
<dbReference type="InterPro" id="IPR001952">
    <property type="entry name" value="Alkaline_phosphatase"/>
</dbReference>
<evidence type="ECO:0000256" key="2">
    <source>
        <dbReference type="ARBA" id="ARBA00005984"/>
    </source>
</evidence>
<dbReference type="PANTHER" id="PTHR11596">
    <property type="entry name" value="ALKALINE PHOSPHATASE"/>
    <property type="match status" value="1"/>
</dbReference>
<comment type="cofactor">
    <cofactor evidence="15">
        <name>Zn(2+)</name>
        <dbReference type="ChEBI" id="CHEBI:29105"/>
    </cofactor>
    <text evidence="15">Binds 2 Zn(2+) ions.</text>
</comment>
<keyword evidence="7 15" id="KW-0479">Metal-binding</keyword>
<dbReference type="EMBL" id="OV725082">
    <property type="protein sequence ID" value="CAH1406603.1"/>
    <property type="molecule type" value="Genomic_DNA"/>
</dbReference>
<accession>A0A9P0HPI8</accession>
<feature type="binding site" evidence="15">
    <location>
        <position position="60"/>
    </location>
    <ligand>
        <name>Mg(2+)</name>
        <dbReference type="ChEBI" id="CHEBI:18420"/>
    </ligand>
</feature>
<dbReference type="FunFam" id="3.40.720.10:FF:000008">
    <property type="entry name" value="Alkaline phosphatase"/>
    <property type="match status" value="1"/>
</dbReference>
<gene>
    <name evidence="18" type="ORF">NEZAVI_LOCUS14500</name>
</gene>
<dbReference type="Proteomes" id="UP001152798">
    <property type="component" value="Chromosome 6"/>
</dbReference>
<feature type="binding site" evidence="15">
    <location>
        <position position="60"/>
    </location>
    <ligand>
        <name>Zn(2+)</name>
        <dbReference type="ChEBI" id="CHEBI:29105"/>
        <label>2</label>
    </ligand>
</feature>
<feature type="binding site" evidence="15">
    <location>
        <position position="334"/>
    </location>
    <ligand>
        <name>Zn(2+)</name>
        <dbReference type="ChEBI" id="CHEBI:29105"/>
        <label>2</label>
    </ligand>
</feature>
<evidence type="ECO:0000256" key="8">
    <source>
        <dbReference type="ARBA" id="ARBA00022801"/>
    </source>
</evidence>
<comment type="similarity">
    <text evidence="2 16">Belongs to the alkaline phosphatase family.</text>
</comment>
<evidence type="ECO:0000256" key="17">
    <source>
        <dbReference type="SAM" id="SignalP"/>
    </source>
</evidence>
<dbReference type="Gene3D" id="3.40.720.10">
    <property type="entry name" value="Alkaline Phosphatase, subunit A"/>
    <property type="match status" value="1"/>
</dbReference>
<dbReference type="CDD" id="cd16012">
    <property type="entry name" value="ALP"/>
    <property type="match status" value="1"/>
</dbReference>
<feature type="binding site" evidence="15">
    <location>
        <position position="338"/>
    </location>
    <ligand>
        <name>Zn(2+)</name>
        <dbReference type="ChEBI" id="CHEBI:29105"/>
        <label>2</label>
    </ligand>
</feature>
<keyword evidence="10 15" id="KW-0460">Magnesium</keyword>
<evidence type="ECO:0000256" key="12">
    <source>
        <dbReference type="ARBA" id="ARBA00023180"/>
    </source>
</evidence>
<feature type="binding site" evidence="15">
    <location>
        <position position="169"/>
    </location>
    <ligand>
        <name>Mg(2+)</name>
        <dbReference type="ChEBI" id="CHEBI:18420"/>
    </ligand>
</feature>
<dbReference type="EC" id="3.1.3.1" evidence="3"/>
<comment type="subcellular location">
    <subcellularLocation>
        <location evidence="1">Cell membrane</location>
        <topology evidence="1">Lipid-anchor</topology>
        <topology evidence="1">GPI-anchor</topology>
    </subcellularLocation>
</comment>
<evidence type="ECO:0000256" key="16">
    <source>
        <dbReference type="RuleBase" id="RU003946"/>
    </source>
</evidence>
<dbReference type="GO" id="GO:0046872">
    <property type="term" value="F:metal ion binding"/>
    <property type="evidence" value="ECO:0007669"/>
    <property type="project" value="UniProtKB-KW"/>
</dbReference>
<evidence type="ECO:0000256" key="3">
    <source>
        <dbReference type="ARBA" id="ARBA00012647"/>
    </source>
</evidence>
<feature type="binding site" evidence="15">
    <location>
        <position position="379"/>
    </location>
    <ligand>
        <name>Zn(2+)</name>
        <dbReference type="ChEBI" id="CHEBI:29105"/>
        <label>2</label>
    </ligand>
</feature>
<evidence type="ECO:0000313" key="19">
    <source>
        <dbReference type="Proteomes" id="UP001152798"/>
    </source>
</evidence>
<evidence type="ECO:0000256" key="5">
    <source>
        <dbReference type="ARBA" id="ARBA00022553"/>
    </source>
</evidence>
<evidence type="ECO:0000256" key="10">
    <source>
        <dbReference type="ARBA" id="ARBA00022842"/>
    </source>
</evidence>
<keyword evidence="6" id="KW-0336">GPI-anchor</keyword>
<dbReference type="GO" id="GO:0005886">
    <property type="term" value="C:plasma membrane"/>
    <property type="evidence" value="ECO:0007669"/>
    <property type="project" value="UniProtKB-SubCell"/>
</dbReference>
<keyword evidence="19" id="KW-1185">Reference proteome</keyword>
<evidence type="ECO:0000256" key="11">
    <source>
        <dbReference type="ARBA" id="ARBA00023136"/>
    </source>
</evidence>
<feature type="binding site" evidence="15">
    <location>
        <position position="460"/>
    </location>
    <ligand>
        <name>Zn(2+)</name>
        <dbReference type="ChEBI" id="CHEBI:29105"/>
        <label>2</label>
    </ligand>
</feature>
<evidence type="ECO:0000313" key="18">
    <source>
        <dbReference type="EMBL" id="CAH1406603.1"/>
    </source>
</evidence>
<reference evidence="18" key="1">
    <citation type="submission" date="2022-01" db="EMBL/GenBank/DDBJ databases">
        <authorList>
            <person name="King R."/>
        </authorList>
    </citation>
    <scope>NUCLEOTIDE SEQUENCE</scope>
</reference>
<organism evidence="18 19">
    <name type="scientific">Nezara viridula</name>
    <name type="common">Southern green stink bug</name>
    <name type="synonym">Cimex viridulus</name>
    <dbReference type="NCBI Taxonomy" id="85310"/>
    <lineage>
        <taxon>Eukaryota</taxon>
        <taxon>Metazoa</taxon>
        <taxon>Ecdysozoa</taxon>
        <taxon>Arthropoda</taxon>
        <taxon>Hexapoda</taxon>
        <taxon>Insecta</taxon>
        <taxon>Pterygota</taxon>
        <taxon>Neoptera</taxon>
        <taxon>Paraneoptera</taxon>
        <taxon>Hemiptera</taxon>
        <taxon>Heteroptera</taxon>
        <taxon>Panheteroptera</taxon>
        <taxon>Pentatomomorpha</taxon>
        <taxon>Pentatomoidea</taxon>
        <taxon>Pentatomidae</taxon>
        <taxon>Pentatominae</taxon>
        <taxon>Nezara</taxon>
    </lineage>
</organism>
<dbReference type="PRINTS" id="PR00113">
    <property type="entry name" value="ALKPHPHTASE"/>
</dbReference>
<evidence type="ECO:0000256" key="15">
    <source>
        <dbReference type="PIRSR" id="PIRSR601952-2"/>
    </source>
</evidence>
<dbReference type="SUPFAM" id="SSF53649">
    <property type="entry name" value="Alkaline phosphatase-like"/>
    <property type="match status" value="1"/>
</dbReference>
<sequence length="528" mass="57794">MMSSIFHVTILFSILLHSSLGVKVLDNKFWKETALEDLYESLKVDYNTNIAKNVILFIGDGMGPNTVTAARIYSEGETGYLSWEKFPHLGASKTYAADKQVSDSANTATALFTGVKVNRGTLGIDPRVKRDDCPRSCLEENKLTTIATLAQEAGKSTGIITTTRATHATPAGMFAHCANRDWECDSRIPAGCGCKDIGRQLVEDLPGKRFNVIMGGGRQTLMSNTTDLKTDPISKKYCVRTDGRNLIAQWAEEKRAEGARYAMPNNTKDLLNIDVSQTDYILGIFQNSFLPHEYLRDKSDYGVPSLEQMTTTAINLMMRNQNGFVLMVEGGLIDVAHHAGKARQALEEVLAFDKAINSTMKLLREAGIADETLVIVTSDHSHTLTISGYPDIGNNILGVADTSKVDGVPYTTLGYANSGKANYHYTAVNGTVVREDPSKVDTTSWDYGHQAAVLQNENTHGGNDVFIYATGPFAHLFHRIHEQNYIAVVMRYASRLGEFSPATSSSSSSSSILSSVILLFAAQLIYLL</sequence>
<keyword evidence="17" id="KW-0732">Signal</keyword>
<keyword evidence="13" id="KW-0449">Lipoprotein</keyword>
<evidence type="ECO:0000256" key="14">
    <source>
        <dbReference type="PIRSR" id="PIRSR601952-1"/>
    </source>
</evidence>
<dbReference type="AlphaFoldDB" id="A0A9P0HPI8"/>
<dbReference type="SMART" id="SM00098">
    <property type="entry name" value="alkPPc"/>
    <property type="match status" value="1"/>
</dbReference>
<dbReference type="Pfam" id="PF00245">
    <property type="entry name" value="Alk_phosphatase"/>
    <property type="match status" value="1"/>
</dbReference>
<feature type="signal peptide" evidence="17">
    <location>
        <begin position="1"/>
        <end position="21"/>
    </location>
</feature>
<evidence type="ECO:0000256" key="1">
    <source>
        <dbReference type="ARBA" id="ARBA00004609"/>
    </source>
</evidence>
<keyword evidence="11" id="KW-0472">Membrane</keyword>
<feature type="binding site" evidence="15">
    <location>
        <position position="380"/>
    </location>
    <ligand>
        <name>Zn(2+)</name>
        <dbReference type="ChEBI" id="CHEBI:29105"/>
        <label>2</label>
    </ligand>
</feature>
<dbReference type="InterPro" id="IPR017850">
    <property type="entry name" value="Alkaline_phosphatase_core_sf"/>
</dbReference>
<dbReference type="OrthoDB" id="5818554at2759"/>
<keyword evidence="5" id="KW-0597">Phosphoprotein</keyword>
<evidence type="ECO:0000256" key="7">
    <source>
        <dbReference type="ARBA" id="ARBA00022723"/>
    </source>
</evidence>
<feature type="binding site" evidence="15">
    <location>
        <position position="167"/>
    </location>
    <ligand>
        <name>Mg(2+)</name>
        <dbReference type="ChEBI" id="CHEBI:18420"/>
    </ligand>
</feature>
<dbReference type="PANTHER" id="PTHR11596:SF5">
    <property type="entry name" value="ALKALINE PHOSPHATASE"/>
    <property type="match status" value="1"/>
</dbReference>